<evidence type="ECO:0000256" key="1">
    <source>
        <dbReference type="ARBA" id="ARBA00022448"/>
    </source>
</evidence>
<evidence type="ECO:0000256" key="3">
    <source>
        <dbReference type="ARBA" id="ARBA00022723"/>
    </source>
</evidence>
<comment type="caution">
    <text evidence="9">The sequence shown here is derived from an EMBL/GenBank/DDBJ whole genome shotgun (WGS) entry which is preliminary data.</text>
</comment>
<feature type="domain" description="Cytochrome c" evidence="8">
    <location>
        <begin position="20"/>
        <end position="103"/>
    </location>
</feature>
<dbReference type="Proteomes" id="UP000779809">
    <property type="component" value="Unassembled WGS sequence"/>
</dbReference>
<dbReference type="Gene3D" id="1.10.760.10">
    <property type="entry name" value="Cytochrome c-like domain"/>
    <property type="match status" value="1"/>
</dbReference>
<dbReference type="AlphaFoldDB" id="A0A932ENU8"/>
<dbReference type="InterPro" id="IPR036909">
    <property type="entry name" value="Cyt_c-like_dom_sf"/>
</dbReference>
<keyword evidence="7" id="KW-0732">Signal</keyword>
<protein>
    <submittedName>
        <fullName evidence="9">Cytochrome c</fullName>
    </submittedName>
</protein>
<evidence type="ECO:0000313" key="10">
    <source>
        <dbReference type="Proteomes" id="UP000779809"/>
    </source>
</evidence>
<evidence type="ECO:0000256" key="6">
    <source>
        <dbReference type="PROSITE-ProRule" id="PRU00433"/>
    </source>
</evidence>
<dbReference type="GO" id="GO:0009055">
    <property type="term" value="F:electron transfer activity"/>
    <property type="evidence" value="ECO:0007669"/>
    <property type="project" value="InterPro"/>
</dbReference>
<evidence type="ECO:0000256" key="4">
    <source>
        <dbReference type="ARBA" id="ARBA00022982"/>
    </source>
</evidence>
<dbReference type="Pfam" id="PF13442">
    <property type="entry name" value="Cytochrome_CBB3"/>
    <property type="match status" value="1"/>
</dbReference>
<dbReference type="GO" id="GO:0020037">
    <property type="term" value="F:heme binding"/>
    <property type="evidence" value="ECO:0007669"/>
    <property type="project" value="InterPro"/>
</dbReference>
<dbReference type="PRINTS" id="PR00605">
    <property type="entry name" value="CYTCHROMECIC"/>
</dbReference>
<evidence type="ECO:0000256" key="5">
    <source>
        <dbReference type="ARBA" id="ARBA00023004"/>
    </source>
</evidence>
<dbReference type="GO" id="GO:0005506">
    <property type="term" value="F:iron ion binding"/>
    <property type="evidence" value="ECO:0007669"/>
    <property type="project" value="InterPro"/>
</dbReference>
<keyword evidence="2 6" id="KW-0349">Heme</keyword>
<gene>
    <name evidence="9" type="ORF">HYX28_02835</name>
</gene>
<keyword evidence="4" id="KW-0249">Electron transport</keyword>
<evidence type="ECO:0000259" key="8">
    <source>
        <dbReference type="PROSITE" id="PS51007"/>
    </source>
</evidence>
<dbReference type="InterPro" id="IPR008168">
    <property type="entry name" value="Cyt_C_IC"/>
</dbReference>
<organism evidence="9 10">
    <name type="scientific">Candidatus Korobacter versatilis</name>
    <dbReference type="NCBI Taxonomy" id="658062"/>
    <lineage>
        <taxon>Bacteria</taxon>
        <taxon>Pseudomonadati</taxon>
        <taxon>Acidobacteriota</taxon>
        <taxon>Terriglobia</taxon>
        <taxon>Terriglobales</taxon>
        <taxon>Candidatus Korobacteraceae</taxon>
        <taxon>Candidatus Korobacter</taxon>
    </lineage>
</organism>
<dbReference type="InterPro" id="IPR009056">
    <property type="entry name" value="Cyt_c-like_dom"/>
</dbReference>
<keyword evidence="5 6" id="KW-0408">Iron</keyword>
<evidence type="ECO:0000313" key="9">
    <source>
        <dbReference type="EMBL" id="MBI2677697.1"/>
    </source>
</evidence>
<dbReference type="InterPro" id="IPR050597">
    <property type="entry name" value="Cytochrome_c_Oxidase_Subunit"/>
</dbReference>
<keyword evidence="1" id="KW-0813">Transport</keyword>
<dbReference type="EMBL" id="JACPNR010000004">
    <property type="protein sequence ID" value="MBI2677697.1"/>
    <property type="molecule type" value="Genomic_DNA"/>
</dbReference>
<keyword evidence="3 6" id="KW-0479">Metal-binding</keyword>
<feature type="chain" id="PRO_5037059462" evidence="7">
    <location>
        <begin position="24"/>
        <end position="105"/>
    </location>
</feature>
<feature type="signal peptide" evidence="7">
    <location>
        <begin position="1"/>
        <end position="23"/>
    </location>
</feature>
<dbReference type="PANTHER" id="PTHR33751:SF1">
    <property type="entry name" value="CBB3-TYPE CYTOCHROME C OXIDASE SUBUNIT FIXP"/>
    <property type="match status" value="1"/>
</dbReference>
<evidence type="ECO:0000256" key="7">
    <source>
        <dbReference type="SAM" id="SignalP"/>
    </source>
</evidence>
<dbReference type="PANTHER" id="PTHR33751">
    <property type="entry name" value="CBB3-TYPE CYTOCHROME C OXIDASE SUBUNIT FIXP"/>
    <property type="match status" value="1"/>
</dbReference>
<accession>A0A932ENU8</accession>
<reference evidence="9" key="1">
    <citation type="submission" date="2020-07" db="EMBL/GenBank/DDBJ databases">
        <title>Huge and variable diversity of episymbiotic CPR bacteria and DPANN archaea in groundwater ecosystems.</title>
        <authorList>
            <person name="He C.Y."/>
            <person name="Keren R."/>
            <person name="Whittaker M."/>
            <person name="Farag I.F."/>
            <person name="Doudna J."/>
            <person name="Cate J.H.D."/>
            <person name="Banfield J.F."/>
        </authorList>
    </citation>
    <scope>NUCLEOTIDE SEQUENCE</scope>
    <source>
        <strain evidence="9">NC_groundwater_580_Pr5_B-0.1um_64_19</strain>
    </source>
</reference>
<dbReference type="SUPFAM" id="SSF46626">
    <property type="entry name" value="Cytochrome c"/>
    <property type="match status" value="1"/>
</dbReference>
<dbReference type="PROSITE" id="PS51007">
    <property type="entry name" value="CYTC"/>
    <property type="match status" value="1"/>
</dbReference>
<sequence>MRQTSVAILITAMILTLAPAALADGTGDLYKAKCQMCHGPDGKGTPTGTKMGARDFHSPEIMKLTEAQIIDAITKGKNKMPAYATKLTAEQIKALAGYVKELGKK</sequence>
<name>A0A932ENU8_9BACT</name>
<proteinExistence type="predicted"/>
<evidence type="ECO:0000256" key="2">
    <source>
        <dbReference type="ARBA" id="ARBA00022617"/>
    </source>
</evidence>